<dbReference type="RefSeq" id="WP_139168963.1">
    <property type="nucleotide sequence ID" value="NZ_FNLL01000001.1"/>
</dbReference>
<feature type="domain" description="Glycosyl transferase family 1" evidence="1">
    <location>
        <begin position="532"/>
        <end position="668"/>
    </location>
</feature>
<dbReference type="PANTHER" id="PTHR46656:SF3">
    <property type="entry name" value="PUTATIVE-RELATED"/>
    <property type="match status" value="1"/>
</dbReference>
<protein>
    <submittedName>
        <fullName evidence="2">Glycosyltransferase involved in cell wall bisynthesis</fullName>
    </submittedName>
</protein>
<accession>A0A1H2DPL6</accession>
<dbReference type="GO" id="GO:0016757">
    <property type="term" value="F:glycosyltransferase activity"/>
    <property type="evidence" value="ECO:0007669"/>
    <property type="project" value="InterPro"/>
</dbReference>
<feature type="domain" description="Glycosyl transferase family 1" evidence="1">
    <location>
        <begin position="930"/>
        <end position="1089"/>
    </location>
</feature>
<feature type="domain" description="Glycosyl transferase family 1" evidence="1">
    <location>
        <begin position="173"/>
        <end position="329"/>
    </location>
</feature>
<evidence type="ECO:0000313" key="3">
    <source>
        <dbReference type="Proteomes" id="UP000199608"/>
    </source>
</evidence>
<dbReference type="CDD" id="cd03801">
    <property type="entry name" value="GT4_PimA-like"/>
    <property type="match status" value="1"/>
</dbReference>
<dbReference type="Proteomes" id="UP000199608">
    <property type="component" value="Unassembled WGS sequence"/>
</dbReference>
<organism evidence="2 3">
    <name type="scientific">Desulfobacula phenolica</name>
    <dbReference type="NCBI Taxonomy" id="90732"/>
    <lineage>
        <taxon>Bacteria</taxon>
        <taxon>Pseudomonadati</taxon>
        <taxon>Thermodesulfobacteriota</taxon>
        <taxon>Desulfobacteria</taxon>
        <taxon>Desulfobacterales</taxon>
        <taxon>Desulfobacteraceae</taxon>
        <taxon>Desulfobacula</taxon>
    </lineage>
</organism>
<dbReference type="Gene3D" id="3.40.50.2000">
    <property type="entry name" value="Glycogen Phosphorylase B"/>
    <property type="match status" value="4"/>
</dbReference>
<keyword evidence="3" id="KW-1185">Reference proteome</keyword>
<dbReference type="EMBL" id="FNLL01000001">
    <property type="protein sequence ID" value="SDT84681.1"/>
    <property type="molecule type" value="Genomic_DNA"/>
</dbReference>
<dbReference type="Pfam" id="PF00534">
    <property type="entry name" value="Glycos_transf_1"/>
    <property type="match status" value="3"/>
</dbReference>
<keyword evidence="2" id="KW-0808">Transferase</keyword>
<sequence>MKKTVIHQFHSGSAYGDAVTNSMLLIRRMLLRFGFVSKIFVERVVPELKEDLVPHNKLKLKKDDILLVHHSMGHDLADWVMNLPGKKILVYHNITPEYFFPKDSPYRYYARLGREQLNAFLPVMDASICVSRLNADELKHLGYTNVKELPLLIDTDAIQNRKWDEALVSEASGFYTILFVGRVCPNKCQEDLITIALHLKTMLIRPFQLVLVGGYSEMDPYYIKLSALVRSAGLNDQVRFTGKIPDSELYGWYRAADLFLCMSEHEGFGVPLIEAMAFDVPVMAFKSSNVPYTLGNAGILVTQKDHRRLAALIKILSRDHAMQRALIQDQQRHAAHFTENRLSQQLYGFLEEQGIDVPEFEIRPHCHKSVPLQYQVEGPFESSYSLALVNREVALALDRKNPGKVGLFATEGPGDYEPDPAAIRSLPGVETLWKKGRKASRAGVVIRNLYPPRVADMDGRINLLYFAWEESMLPFEWTQSFNRHLDGLPVLSKFIKKILVDNGVHLPITAAGCGIDHIQQRGQEQISQGQISNLSPDVYKFLHISSCFPRKGADLLLEAFASTFTSKDDVGLVIKTFPNIHNTIEEQVKEIKKRFPDSPPIEIINKDLCASQIAGLYRQCDALVAPSRGEGFGLPMAEAMWHKLPVITTAYGGQSDFCTPDTSWLIDFTFQAAETHMDLFNSVWMEPDVEHLGKLMAQVRLAKQEQLKPRLDAALELIQRLFTWDQCADRLTALEQKICRTKPLCPQKIRLGWVSSWKAKCGIATYSKFLTDALPKEDFHIKIFASNSDNVSELDTADVFRCWTDCTGNVESLLAAMATANLDALVVQFSFAFFRADHLKKIISFAKEKGIVLIIFFHATKDVNLPGFQASLAPATDALATVDRLLVHGLEDLNRFKSRGIYKNTTVFPHGVFNRGQILPGGQISNLSLKSQTIIASYGFMLPHKGLEQLIQAFSVLRKTRSDVHLLMVNALYPDRVSDETKLRCSELIKQHRLHNCVTLITEFLEDEKSFALLDTAAMVVFPYQETAESASGAVRYGIATRRPVVCTPLEIFSDVRDIVHFLPGTSSGDIAAGIEHLFLNPDLLKNRQNLQERWLAAHSWDVLGKRLGGMVKGLCRERIDRGRI</sequence>
<name>A0A1H2DPL6_9BACT</name>
<reference evidence="3" key="1">
    <citation type="submission" date="2016-10" db="EMBL/GenBank/DDBJ databases">
        <authorList>
            <person name="Varghese N."/>
            <person name="Submissions S."/>
        </authorList>
    </citation>
    <scope>NUCLEOTIDE SEQUENCE [LARGE SCALE GENOMIC DNA]</scope>
    <source>
        <strain evidence="3">DSM 3384</strain>
    </source>
</reference>
<evidence type="ECO:0000313" key="2">
    <source>
        <dbReference type="EMBL" id="SDT84681.1"/>
    </source>
</evidence>
<dbReference type="SUPFAM" id="SSF53756">
    <property type="entry name" value="UDP-Glycosyltransferase/glycogen phosphorylase"/>
    <property type="match status" value="3"/>
</dbReference>
<gene>
    <name evidence="2" type="ORF">SAMN04487931_101347</name>
</gene>
<dbReference type="InterPro" id="IPR001296">
    <property type="entry name" value="Glyco_trans_1"/>
</dbReference>
<evidence type="ECO:0000259" key="1">
    <source>
        <dbReference type="Pfam" id="PF00534"/>
    </source>
</evidence>
<dbReference type="PANTHER" id="PTHR46656">
    <property type="entry name" value="PUTATIVE-RELATED"/>
    <property type="match status" value="1"/>
</dbReference>
<dbReference type="AlphaFoldDB" id="A0A1H2DPL6"/>
<proteinExistence type="predicted"/>